<evidence type="ECO:0000256" key="1">
    <source>
        <dbReference type="SAM" id="MobiDB-lite"/>
    </source>
</evidence>
<reference evidence="2" key="2">
    <citation type="journal article" date="2021" name="Microbiome">
        <title>Successional dynamics and alternative stable states in a saline activated sludge microbial community over 9 years.</title>
        <authorList>
            <person name="Wang Y."/>
            <person name="Ye J."/>
            <person name="Ju F."/>
            <person name="Liu L."/>
            <person name="Boyd J.A."/>
            <person name="Deng Y."/>
            <person name="Parks D.H."/>
            <person name="Jiang X."/>
            <person name="Yin X."/>
            <person name="Woodcroft B.J."/>
            <person name="Tyson G.W."/>
            <person name="Hugenholtz P."/>
            <person name="Polz M.F."/>
            <person name="Zhang T."/>
        </authorList>
    </citation>
    <scope>NUCLEOTIDE SEQUENCE</scope>
    <source>
        <strain evidence="2">HKST-UBA17</strain>
    </source>
</reference>
<evidence type="ECO:0000313" key="2">
    <source>
        <dbReference type="EMBL" id="MCA9376781.1"/>
    </source>
</evidence>
<reference evidence="2" key="1">
    <citation type="submission" date="2020-04" db="EMBL/GenBank/DDBJ databases">
        <authorList>
            <person name="Zhang T."/>
        </authorList>
    </citation>
    <scope>NUCLEOTIDE SEQUENCE</scope>
    <source>
        <strain evidence="2">HKST-UBA17</strain>
    </source>
</reference>
<dbReference type="EMBL" id="JAGQLN010000007">
    <property type="protein sequence ID" value="MCA9376781.1"/>
    <property type="molecule type" value="Genomic_DNA"/>
</dbReference>
<name>A0A955I1N1_9BACT</name>
<accession>A0A955I1N1</accession>
<feature type="region of interest" description="Disordered" evidence="1">
    <location>
        <begin position="1"/>
        <end position="26"/>
    </location>
</feature>
<feature type="non-terminal residue" evidence="2">
    <location>
        <position position="1"/>
    </location>
</feature>
<evidence type="ECO:0000313" key="3">
    <source>
        <dbReference type="Proteomes" id="UP000741282"/>
    </source>
</evidence>
<dbReference type="AlphaFoldDB" id="A0A955I1N1"/>
<comment type="caution">
    <text evidence="2">The sequence shown here is derived from an EMBL/GenBank/DDBJ whole genome shotgun (WGS) entry which is preliminary data.</text>
</comment>
<gene>
    <name evidence="2" type="ORF">KC685_02580</name>
</gene>
<organism evidence="2 3">
    <name type="scientific">Candidatus Dojkabacteria bacterium</name>
    <dbReference type="NCBI Taxonomy" id="2099670"/>
    <lineage>
        <taxon>Bacteria</taxon>
        <taxon>Candidatus Dojkabacteria</taxon>
    </lineage>
</organism>
<protein>
    <submittedName>
        <fullName evidence="2">Uncharacterized protein</fullName>
    </submittedName>
</protein>
<sequence length="64" mass="7566">VELHRPSFTDRASQTELHRPSFTDRASQTELLRPSFSYWFPYTQPFEFSRSGQRASTFLQDPQV</sequence>
<proteinExistence type="predicted"/>
<dbReference type="Proteomes" id="UP000741282">
    <property type="component" value="Unassembled WGS sequence"/>
</dbReference>